<feature type="region of interest" description="Disordered" evidence="1">
    <location>
        <begin position="94"/>
        <end position="145"/>
    </location>
</feature>
<gene>
    <name evidence="2" type="ORF">SCP_0100210</name>
</gene>
<reference evidence="2 3" key="1">
    <citation type="journal article" date="2018" name="Sci. Rep.">
        <title>Genome sequence of the cauliflower mushroom Sparassis crispa (Hanabiratake) and its association with beneficial usage.</title>
        <authorList>
            <person name="Kiyama R."/>
            <person name="Furutani Y."/>
            <person name="Kawaguchi K."/>
            <person name="Nakanishi T."/>
        </authorList>
    </citation>
    <scope>NUCLEOTIDE SEQUENCE [LARGE SCALE GENOMIC DNA]</scope>
</reference>
<evidence type="ECO:0000256" key="1">
    <source>
        <dbReference type="SAM" id="MobiDB-lite"/>
    </source>
</evidence>
<feature type="region of interest" description="Disordered" evidence="1">
    <location>
        <begin position="1"/>
        <end position="27"/>
    </location>
</feature>
<keyword evidence="3" id="KW-1185">Reference proteome</keyword>
<proteinExistence type="predicted"/>
<dbReference type="GeneID" id="38774066"/>
<sequence length="207" mass="22128">MQKHIAVRPRANSERPPDLQLGESTPPCVRQTARAIVRMRALSSEAKRAVARLTPCARARARMGVLTSDAAHRADGASNRRSVGAVSLAGVRPARIQGPDEERSAERASPPFPQNHTRGSRTDGGAGGGSRTVCTTGAEPRRPRRWASAPGMLALRTARRRGGACDARSRAAATLCPRSRAMLAVNRGRFSHLDGCVAAGLRRSSRR</sequence>
<protein>
    <submittedName>
        <fullName evidence="2">Uncharacterized protein</fullName>
    </submittedName>
</protein>
<dbReference type="InParanoid" id="A0A401G4R4"/>
<name>A0A401G4R4_9APHY</name>
<evidence type="ECO:0000313" key="3">
    <source>
        <dbReference type="Proteomes" id="UP000287166"/>
    </source>
</evidence>
<evidence type="ECO:0000313" key="2">
    <source>
        <dbReference type="EMBL" id="GBE77149.1"/>
    </source>
</evidence>
<dbReference type="Proteomes" id="UP000287166">
    <property type="component" value="Unassembled WGS sequence"/>
</dbReference>
<comment type="caution">
    <text evidence="2">The sequence shown here is derived from an EMBL/GenBank/DDBJ whole genome shotgun (WGS) entry which is preliminary data.</text>
</comment>
<organism evidence="2 3">
    <name type="scientific">Sparassis crispa</name>
    <dbReference type="NCBI Taxonomy" id="139825"/>
    <lineage>
        <taxon>Eukaryota</taxon>
        <taxon>Fungi</taxon>
        <taxon>Dikarya</taxon>
        <taxon>Basidiomycota</taxon>
        <taxon>Agaricomycotina</taxon>
        <taxon>Agaricomycetes</taxon>
        <taxon>Polyporales</taxon>
        <taxon>Sparassidaceae</taxon>
        <taxon>Sparassis</taxon>
    </lineage>
</organism>
<dbReference type="RefSeq" id="XP_027608062.1">
    <property type="nucleotide sequence ID" value="XM_027752261.1"/>
</dbReference>
<dbReference type="EMBL" id="BFAD01000001">
    <property type="protein sequence ID" value="GBE77149.1"/>
    <property type="molecule type" value="Genomic_DNA"/>
</dbReference>
<accession>A0A401G4R4</accession>
<dbReference type="AlphaFoldDB" id="A0A401G4R4"/>